<gene>
    <name evidence="1" type="ORF">LMG28140_01355</name>
</gene>
<keyword evidence="2" id="KW-1185">Reference proteome</keyword>
<proteinExistence type="predicted"/>
<name>A0ABM8NFC6_9BURK</name>
<accession>A0ABM8NFC6</accession>
<evidence type="ECO:0000313" key="1">
    <source>
        <dbReference type="EMBL" id="CAD6522205.1"/>
    </source>
</evidence>
<evidence type="ECO:0000313" key="2">
    <source>
        <dbReference type="Proteomes" id="UP000598032"/>
    </source>
</evidence>
<dbReference type="RefSeq" id="WP_201641528.1">
    <property type="nucleotide sequence ID" value="NZ_CAJHCP010000003.1"/>
</dbReference>
<organism evidence="1 2">
    <name type="scientific">Paraburkholderia metrosideri</name>
    <dbReference type="NCBI Taxonomy" id="580937"/>
    <lineage>
        <taxon>Bacteria</taxon>
        <taxon>Pseudomonadati</taxon>
        <taxon>Pseudomonadota</taxon>
        <taxon>Betaproteobacteria</taxon>
        <taxon>Burkholderiales</taxon>
        <taxon>Burkholderiaceae</taxon>
        <taxon>Paraburkholderia</taxon>
    </lineage>
</organism>
<dbReference type="EMBL" id="CAJHCP010000003">
    <property type="protein sequence ID" value="CAD6522205.1"/>
    <property type="molecule type" value="Genomic_DNA"/>
</dbReference>
<protein>
    <submittedName>
        <fullName evidence="1">Uncharacterized protein</fullName>
    </submittedName>
</protein>
<dbReference type="Proteomes" id="UP000598032">
    <property type="component" value="Unassembled WGS sequence"/>
</dbReference>
<comment type="caution">
    <text evidence="1">The sequence shown here is derived from an EMBL/GenBank/DDBJ whole genome shotgun (WGS) entry which is preliminary data.</text>
</comment>
<sequence>MPERFLNPVALRNIETYPMTYGRSGTVPLFLRSSSGTPVTMQPSMKIAQSMLARMQPGGTLAQAAR</sequence>
<reference evidence="1 2" key="1">
    <citation type="submission" date="2020-10" db="EMBL/GenBank/DDBJ databases">
        <authorList>
            <person name="Peeters C."/>
        </authorList>
    </citation>
    <scope>NUCLEOTIDE SEQUENCE [LARGE SCALE GENOMIC DNA]</scope>
    <source>
        <strain evidence="1 2">LMG 28140</strain>
    </source>
</reference>